<dbReference type="Proteomes" id="UP000319383">
    <property type="component" value="Chromosome"/>
</dbReference>
<gene>
    <name evidence="2" type="ORF">Mal52_22010</name>
</gene>
<sequence>MSARSTANFLTIMLMIMSAVWLMLGYLEPAVSRETRNMGGYTNLSLGVGAVIFFWMAKREPRTKPDNDAK</sequence>
<dbReference type="KEGG" id="sdyn:Mal52_22010"/>
<reference evidence="2 3" key="1">
    <citation type="submission" date="2019-02" db="EMBL/GenBank/DDBJ databases">
        <title>Deep-cultivation of Planctomycetes and their phenomic and genomic characterization uncovers novel biology.</title>
        <authorList>
            <person name="Wiegand S."/>
            <person name="Jogler M."/>
            <person name="Boedeker C."/>
            <person name="Pinto D."/>
            <person name="Vollmers J."/>
            <person name="Rivas-Marin E."/>
            <person name="Kohn T."/>
            <person name="Peeters S.H."/>
            <person name="Heuer A."/>
            <person name="Rast P."/>
            <person name="Oberbeckmann S."/>
            <person name="Bunk B."/>
            <person name="Jeske O."/>
            <person name="Meyerdierks A."/>
            <person name="Storesund J.E."/>
            <person name="Kallscheuer N."/>
            <person name="Luecker S."/>
            <person name="Lage O.M."/>
            <person name="Pohl T."/>
            <person name="Merkel B.J."/>
            <person name="Hornburger P."/>
            <person name="Mueller R.-W."/>
            <person name="Bruemmer F."/>
            <person name="Labrenz M."/>
            <person name="Spormann A.M."/>
            <person name="Op den Camp H."/>
            <person name="Overmann J."/>
            <person name="Amann R."/>
            <person name="Jetten M.S.M."/>
            <person name="Mascher T."/>
            <person name="Medema M.H."/>
            <person name="Devos D.P."/>
            <person name="Kaster A.-K."/>
            <person name="Ovreas L."/>
            <person name="Rohde M."/>
            <person name="Galperin M.Y."/>
            <person name="Jogler C."/>
        </authorList>
    </citation>
    <scope>NUCLEOTIDE SEQUENCE [LARGE SCALE GENOMIC DNA]</scope>
    <source>
        <strain evidence="2 3">Mal52</strain>
    </source>
</reference>
<evidence type="ECO:0000313" key="3">
    <source>
        <dbReference type="Proteomes" id="UP000319383"/>
    </source>
</evidence>
<keyword evidence="1" id="KW-0472">Membrane</keyword>
<accession>A0A517ZMR8</accession>
<organism evidence="2 3">
    <name type="scientific">Symmachiella dynata</name>
    <dbReference type="NCBI Taxonomy" id="2527995"/>
    <lineage>
        <taxon>Bacteria</taxon>
        <taxon>Pseudomonadati</taxon>
        <taxon>Planctomycetota</taxon>
        <taxon>Planctomycetia</taxon>
        <taxon>Planctomycetales</taxon>
        <taxon>Planctomycetaceae</taxon>
        <taxon>Symmachiella</taxon>
    </lineage>
</organism>
<proteinExistence type="predicted"/>
<dbReference type="EMBL" id="CP036276">
    <property type="protein sequence ID" value="QDU43725.1"/>
    <property type="molecule type" value="Genomic_DNA"/>
</dbReference>
<keyword evidence="3" id="KW-1185">Reference proteome</keyword>
<name>A0A517ZMR8_9PLAN</name>
<keyword evidence="1" id="KW-0812">Transmembrane</keyword>
<feature type="transmembrane region" description="Helical" evidence="1">
    <location>
        <begin position="7"/>
        <end position="27"/>
    </location>
</feature>
<dbReference type="RefSeq" id="WP_145375985.1">
    <property type="nucleotide sequence ID" value="NZ_CP036276.1"/>
</dbReference>
<protein>
    <submittedName>
        <fullName evidence="2">Uncharacterized protein</fullName>
    </submittedName>
</protein>
<keyword evidence="1" id="KW-1133">Transmembrane helix</keyword>
<evidence type="ECO:0000313" key="2">
    <source>
        <dbReference type="EMBL" id="QDU43725.1"/>
    </source>
</evidence>
<feature type="transmembrane region" description="Helical" evidence="1">
    <location>
        <begin position="39"/>
        <end position="57"/>
    </location>
</feature>
<evidence type="ECO:0000256" key="1">
    <source>
        <dbReference type="SAM" id="Phobius"/>
    </source>
</evidence>
<dbReference type="AlphaFoldDB" id="A0A517ZMR8"/>